<evidence type="ECO:0000256" key="4">
    <source>
        <dbReference type="ARBA" id="ARBA00023015"/>
    </source>
</evidence>
<feature type="compositionally biased region" description="Basic and acidic residues" evidence="8">
    <location>
        <begin position="10"/>
        <end position="23"/>
    </location>
</feature>
<proteinExistence type="inferred from homology"/>
<keyword evidence="4 7" id="KW-0805">Transcription regulation</keyword>
<evidence type="ECO:0000313" key="11">
    <source>
        <dbReference type="Proteomes" id="UP001327560"/>
    </source>
</evidence>
<evidence type="ECO:0000256" key="5">
    <source>
        <dbReference type="ARBA" id="ARBA00023125"/>
    </source>
</evidence>
<name>A0AAQ3Q873_9LILI</name>
<feature type="region of interest" description="Disordered" evidence="8">
    <location>
        <begin position="1"/>
        <end position="31"/>
    </location>
</feature>
<reference evidence="10 11" key="1">
    <citation type="submission" date="2023-10" db="EMBL/GenBank/DDBJ databases">
        <title>Chromosome-scale genome assembly provides insights into flower coloration mechanisms of Canna indica.</title>
        <authorList>
            <person name="Li C."/>
        </authorList>
    </citation>
    <scope>NUCLEOTIDE SEQUENCE [LARGE SCALE GENOMIC DNA]</scope>
    <source>
        <tissue evidence="10">Flower</tissue>
    </source>
</reference>
<dbReference type="GO" id="GO:0003677">
    <property type="term" value="F:DNA binding"/>
    <property type="evidence" value="ECO:0007669"/>
    <property type="project" value="UniProtKB-UniRule"/>
</dbReference>
<dbReference type="GO" id="GO:0005634">
    <property type="term" value="C:nucleus"/>
    <property type="evidence" value="ECO:0007669"/>
    <property type="project" value="UniProtKB-SubCell"/>
</dbReference>
<feature type="domain" description="BES1/BZR1 plant transcription factor N-terminal" evidence="9">
    <location>
        <begin position="10"/>
        <end position="87"/>
    </location>
</feature>
<sequence length="182" mass="19234">MRGGGSGGGNREEKTEKEKEKTRLRERKRRSITSNIFKGLRKHGGYNLPARADINDVLRALAGEAGWVVEPDGTTYRATEKVTLPSSNTGERSGTGTRFATCRLLGGGGNGGGESSVAAALRGSPQPAPARGLVLSPLRSHGSFGGAVHFEDLCVGVAVDAWPPEEWTWGQTSQFGASQQNV</sequence>
<protein>
    <recommendedName>
        <fullName evidence="7">Protein BZR1 homolog</fullName>
    </recommendedName>
    <alternativeName>
        <fullName evidence="7">Protein BRASSINAZOLE-RESISTANT 1 homolog</fullName>
    </alternativeName>
</protein>
<keyword evidence="6 7" id="KW-0804">Transcription</keyword>
<evidence type="ECO:0000256" key="7">
    <source>
        <dbReference type="RuleBase" id="RU369040"/>
    </source>
</evidence>
<dbReference type="Proteomes" id="UP001327560">
    <property type="component" value="Chromosome 2"/>
</dbReference>
<dbReference type="GO" id="GO:0009742">
    <property type="term" value="P:brassinosteroid mediated signaling pathway"/>
    <property type="evidence" value="ECO:0007669"/>
    <property type="project" value="UniProtKB-UniRule"/>
</dbReference>
<dbReference type="GO" id="GO:0003700">
    <property type="term" value="F:DNA-binding transcription factor activity"/>
    <property type="evidence" value="ECO:0007669"/>
    <property type="project" value="UniProtKB-UniRule"/>
</dbReference>
<dbReference type="InterPro" id="IPR008540">
    <property type="entry name" value="BES1_N"/>
</dbReference>
<evidence type="ECO:0000256" key="8">
    <source>
        <dbReference type="SAM" id="MobiDB-lite"/>
    </source>
</evidence>
<comment type="similarity">
    <text evidence="1 7">Belongs to the BZR/LAT61 family.</text>
</comment>
<gene>
    <name evidence="10" type="ORF">Cni_G08229</name>
</gene>
<evidence type="ECO:0000259" key="9">
    <source>
        <dbReference type="Pfam" id="PF05687"/>
    </source>
</evidence>
<accession>A0AAQ3Q873</accession>
<evidence type="ECO:0000256" key="3">
    <source>
        <dbReference type="ARBA" id="ARBA00022626"/>
    </source>
</evidence>
<keyword evidence="5 7" id="KW-0238">DNA-binding</keyword>
<evidence type="ECO:0000256" key="2">
    <source>
        <dbReference type="ARBA" id="ARBA00022604"/>
    </source>
</evidence>
<dbReference type="AlphaFoldDB" id="A0AAQ3Q873"/>
<dbReference type="PANTHER" id="PTHR31506:SF4">
    <property type="entry name" value="BES1_BZR1 PLANT TRANSCRIPTION FACTOR N-TERMINAL DOMAIN-CONTAINING PROTEIN"/>
    <property type="match status" value="1"/>
</dbReference>
<evidence type="ECO:0000256" key="6">
    <source>
        <dbReference type="ARBA" id="ARBA00023163"/>
    </source>
</evidence>
<keyword evidence="3 7" id="KW-1070">Brassinosteroid signaling pathway</keyword>
<keyword evidence="11" id="KW-1185">Reference proteome</keyword>
<comment type="function">
    <text evidence="7">Functions in brassinosteroid signaling. May function as transcriptional repressor.</text>
</comment>
<dbReference type="PANTHER" id="PTHR31506">
    <property type="entry name" value="BES1/BZR1 HOMOLOG PROTEIN 3-RELATED"/>
    <property type="match status" value="1"/>
</dbReference>
<dbReference type="GO" id="GO:0006351">
    <property type="term" value="P:DNA-templated transcription"/>
    <property type="evidence" value="ECO:0007669"/>
    <property type="project" value="InterPro"/>
</dbReference>
<keyword evidence="2" id="KW-0341">Growth regulation</keyword>
<evidence type="ECO:0000313" key="10">
    <source>
        <dbReference type="EMBL" id="WOK99517.1"/>
    </source>
</evidence>
<dbReference type="EMBL" id="CP136891">
    <property type="protein sequence ID" value="WOK99517.1"/>
    <property type="molecule type" value="Genomic_DNA"/>
</dbReference>
<comment type="subcellular location">
    <subcellularLocation>
        <location evidence="7">Nucleus</location>
    </subcellularLocation>
</comment>
<evidence type="ECO:0000256" key="1">
    <source>
        <dbReference type="ARBA" id="ARBA00005909"/>
    </source>
</evidence>
<dbReference type="Pfam" id="PF05687">
    <property type="entry name" value="BES1_N"/>
    <property type="match status" value="1"/>
</dbReference>
<dbReference type="InterPro" id="IPR033264">
    <property type="entry name" value="BZR"/>
</dbReference>
<organism evidence="10 11">
    <name type="scientific">Canna indica</name>
    <name type="common">Indian-shot</name>
    <dbReference type="NCBI Taxonomy" id="4628"/>
    <lineage>
        <taxon>Eukaryota</taxon>
        <taxon>Viridiplantae</taxon>
        <taxon>Streptophyta</taxon>
        <taxon>Embryophyta</taxon>
        <taxon>Tracheophyta</taxon>
        <taxon>Spermatophyta</taxon>
        <taxon>Magnoliopsida</taxon>
        <taxon>Liliopsida</taxon>
        <taxon>Zingiberales</taxon>
        <taxon>Cannaceae</taxon>
        <taxon>Canna</taxon>
    </lineage>
</organism>